<name>A0A430KYG8_9HYPO</name>
<reference evidence="2 3" key="1">
    <citation type="submission" date="2017-06" db="EMBL/GenBank/DDBJ databases">
        <title>Comparative genomic analysis of Ambrosia Fusariam Clade fungi.</title>
        <authorList>
            <person name="Stajich J.E."/>
            <person name="Carrillo J."/>
            <person name="Kijimoto T."/>
            <person name="Eskalen A."/>
            <person name="O'Donnell K."/>
            <person name="Kasson M."/>
        </authorList>
    </citation>
    <scope>NUCLEOTIDE SEQUENCE [LARGE SCALE GENOMIC DNA]</scope>
    <source>
        <strain evidence="2 3">UCR1854</strain>
    </source>
</reference>
<evidence type="ECO:0000313" key="2">
    <source>
        <dbReference type="EMBL" id="RTE68473.1"/>
    </source>
</evidence>
<organism evidence="2 3">
    <name type="scientific">Fusarium euwallaceae</name>
    <dbReference type="NCBI Taxonomy" id="1147111"/>
    <lineage>
        <taxon>Eukaryota</taxon>
        <taxon>Fungi</taxon>
        <taxon>Dikarya</taxon>
        <taxon>Ascomycota</taxon>
        <taxon>Pezizomycotina</taxon>
        <taxon>Sordariomycetes</taxon>
        <taxon>Hypocreomycetidae</taxon>
        <taxon>Hypocreales</taxon>
        <taxon>Nectriaceae</taxon>
        <taxon>Fusarium</taxon>
        <taxon>Fusarium solani species complex</taxon>
    </lineage>
</organism>
<dbReference type="EMBL" id="MIKF01000831">
    <property type="protein sequence ID" value="RTE68473.1"/>
    <property type="molecule type" value="Genomic_DNA"/>
</dbReference>
<keyword evidence="3" id="KW-1185">Reference proteome</keyword>
<dbReference type="AlphaFoldDB" id="A0A430KYG8"/>
<feature type="region of interest" description="Disordered" evidence="1">
    <location>
        <begin position="85"/>
        <end position="115"/>
    </location>
</feature>
<evidence type="ECO:0000256" key="1">
    <source>
        <dbReference type="SAM" id="MobiDB-lite"/>
    </source>
</evidence>
<accession>A0A430KYG8</accession>
<protein>
    <submittedName>
        <fullName evidence="2">Uncharacterized protein</fullName>
    </submittedName>
</protein>
<sequence>MSDRAAPDFVPRGLLAPKRQREHGDKLDSLKLLSQAISIDVYFVVGILQDASARTICDFATSLMARSVAQYADLGSLYAGKGGVVLPSTPPPPPEKVDPSSSHPSRKRPRKSSFDQGNIESICARIVEDRLALHIKGFREELKEIKKDLMDHIEGQINDACPILNTYDKEEIDDLVHETRKDGEGYTDETIKDRMDGIKVELMDYIKEGLRDTEESLVRRLKSMSWVLNTEDA</sequence>
<gene>
    <name evidence="2" type="ORF">BHE90_017149</name>
</gene>
<dbReference type="Proteomes" id="UP000287124">
    <property type="component" value="Unassembled WGS sequence"/>
</dbReference>
<comment type="caution">
    <text evidence="2">The sequence shown here is derived from an EMBL/GenBank/DDBJ whole genome shotgun (WGS) entry which is preliminary data.</text>
</comment>
<evidence type="ECO:0000313" key="3">
    <source>
        <dbReference type="Proteomes" id="UP000287124"/>
    </source>
</evidence>
<proteinExistence type="predicted"/>